<evidence type="ECO:0000256" key="1">
    <source>
        <dbReference type="SAM" id="SignalP"/>
    </source>
</evidence>
<dbReference type="Proteomes" id="UP000030744">
    <property type="component" value="Unassembled WGS sequence"/>
</dbReference>
<accession>U6K0S9</accession>
<reference evidence="2" key="2">
    <citation type="submission" date="2013-10" db="EMBL/GenBank/DDBJ databases">
        <authorList>
            <person name="Aslett M."/>
        </authorList>
    </citation>
    <scope>NUCLEOTIDE SEQUENCE [LARGE SCALE GENOMIC DNA]</scope>
    <source>
        <strain evidence="2">Houghton</strain>
    </source>
</reference>
<gene>
    <name evidence="2" type="ORF">EMH_0003640</name>
</gene>
<name>U6K0S9_9EIME</name>
<dbReference type="EMBL" id="HG681876">
    <property type="protein sequence ID" value="CDJ29363.1"/>
    <property type="molecule type" value="Genomic_DNA"/>
</dbReference>
<feature type="signal peptide" evidence="1">
    <location>
        <begin position="1"/>
        <end position="23"/>
    </location>
</feature>
<dbReference type="GeneID" id="25375409"/>
<evidence type="ECO:0000313" key="3">
    <source>
        <dbReference type="Proteomes" id="UP000030744"/>
    </source>
</evidence>
<dbReference type="RefSeq" id="XP_013351932.1">
    <property type="nucleotide sequence ID" value="XM_013496478.1"/>
</dbReference>
<reference evidence="2" key="1">
    <citation type="submission" date="2013-10" db="EMBL/GenBank/DDBJ databases">
        <title>Genomic analysis of the causative agents of coccidiosis in chickens.</title>
        <authorList>
            <person name="Reid A.J."/>
            <person name="Blake D."/>
            <person name="Billington K."/>
            <person name="Browne H."/>
            <person name="Dunn M."/>
            <person name="Hung S."/>
            <person name="Kawahara F."/>
            <person name="Miranda-Saavedra D."/>
            <person name="Mourier T."/>
            <person name="Nagra H."/>
            <person name="Otto T.D."/>
            <person name="Rawlings N."/>
            <person name="Sanchez A."/>
            <person name="Sanders M."/>
            <person name="Subramaniam C."/>
            <person name="Tay Y."/>
            <person name="Dear P."/>
            <person name="Doerig C."/>
            <person name="Gruber A."/>
            <person name="Parkinson J."/>
            <person name="Shirley M."/>
            <person name="Wan K.L."/>
            <person name="Berriman M."/>
            <person name="Tomley F."/>
            <person name="Pain A."/>
        </authorList>
    </citation>
    <scope>NUCLEOTIDE SEQUENCE [LARGE SCALE GENOMIC DNA]</scope>
    <source>
        <strain evidence="2">Houghton</strain>
    </source>
</reference>
<dbReference type="VEuPathDB" id="ToxoDB:EMH_0003640"/>
<protein>
    <recommendedName>
        <fullName evidence="4">SAG family member</fullName>
    </recommendedName>
</protein>
<organism evidence="2 3">
    <name type="scientific">Eimeria mitis</name>
    <dbReference type="NCBI Taxonomy" id="44415"/>
    <lineage>
        <taxon>Eukaryota</taxon>
        <taxon>Sar</taxon>
        <taxon>Alveolata</taxon>
        <taxon>Apicomplexa</taxon>
        <taxon>Conoidasida</taxon>
        <taxon>Coccidia</taxon>
        <taxon>Eucoccidiorida</taxon>
        <taxon>Eimeriorina</taxon>
        <taxon>Eimeriidae</taxon>
        <taxon>Eimeria</taxon>
    </lineage>
</organism>
<keyword evidence="1" id="KW-0732">Signal</keyword>
<keyword evidence="3" id="KW-1185">Reference proteome</keyword>
<dbReference type="AlphaFoldDB" id="U6K0S9"/>
<feature type="chain" id="PRO_5004672798" description="SAG family member" evidence="1">
    <location>
        <begin position="24"/>
        <end position="176"/>
    </location>
</feature>
<evidence type="ECO:0000313" key="2">
    <source>
        <dbReference type="EMBL" id="CDJ29363.1"/>
    </source>
</evidence>
<evidence type="ECO:0008006" key="4">
    <source>
        <dbReference type="Google" id="ProtNLM"/>
    </source>
</evidence>
<sequence>MAPFYKTAAALCLVGLFGLQSAADETPKYAFEIVDVEEDGYLTAKLARNGKISAKTNAVEKDTQLVTELQAKVKTNTQVKEATCSTLVTAELKKFFHHTFNYTDELDYRTLVQQALKTGLDSIGEEYFNELLAREDELKSMTEDDLKDPIVTSSADIAVPSILTAGLVAILAAISA</sequence>
<proteinExistence type="predicted"/>